<dbReference type="InterPro" id="IPR029489">
    <property type="entry name" value="OGT/SEC/SPY_C"/>
</dbReference>
<dbReference type="Proteomes" id="UP000830835">
    <property type="component" value="Unassembled WGS sequence"/>
</dbReference>
<evidence type="ECO:0000259" key="10">
    <source>
        <dbReference type="Pfam" id="PF13844"/>
    </source>
</evidence>
<evidence type="ECO:0000256" key="2">
    <source>
        <dbReference type="ARBA" id="ARBA00005386"/>
    </source>
</evidence>
<dbReference type="RefSeq" id="WP_244352699.1">
    <property type="nucleotide sequence ID" value="NZ_JAFIRA010000055.1"/>
</dbReference>
<dbReference type="Pfam" id="PF13844">
    <property type="entry name" value="Glyco_transf_41"/>
    <property type="match status" value="1"/>
</dbReference>
<dbReference type="EMBL" id="JAFIRA010000055">
    <property type="protein sequence ID" value="MCJ2544288.1"/>
    <property type="molecule type" value="Genomic_DNA"/>
</dbReference>
<dbReference type="PANTHER" id="PTHR44835:SF1">
    <property type="entry name" value="PROTEIN O-GLCNAC TRANSFERASE"/>
    <property type="match status" value="1"/>
</dbReference>
<dbReference type="SUPFAM" id="SSF53756">
    <property type="entry name" value="UDP-Glycosyltransferase/glycogen phosphorylase"/>
    <property type="match status" value="1"/>
</dbReference>
<keyword evidence="4" id="KW-0328">Glycosyltransferase</keyword>
<keyword evidence="7 8" id="KW-0802">TPR repeat</keyword>
<keyword evidence="5" id="KW-0808">Transferase</keyword>
<dbReference type="InterPro" id="IPR051939">
    <property type="entry name" value="Glycosyltr_41/O-GlcNAc_trsf"/>
</dbReference>
<evidence type="ECO:0000313" key="12">
    <source>
        <dbReference type="Proteomes" id="UP000830835"/>
    </source>
</evidence>
<feature type="region of interest" description="Disordered" evidence="9">
    <location>
        <begin position="1"/>
        <end position="24"/>
    </location>
</feature>
<dbReference type="PANTHER" id="PTHR44835">
    <property type="entry name" value="UDP-N-ACETYLGLUCOSAMINE--PEPTIDE N-ACETYLGLUCOSAMINYLTRANSFERASE SPINDLY-RELATED"/>
    <property type="match status" value="1"/>
</dbReference>
<dbReference type="PROSITE" id="PS50005">
    <property type="entry name" value="TPR"/>
    <property type="match status" value="2"/>
</dbReference>
<feature type="domain" description="O-GlcNAc transferase C-terminal" evidence="10">
    <location>
        <begin position="526"/>
        <end position="641"/>
    </location>
</feature>
<dbReference type="InterPro" id="IPR019734">
    <property type="entry name" value="TPR_rpt"/>
</dbReference>
<evidence type="ECO:0000256" key="6">
    <source>
        <dbReference type="ARBA" id="ARBA00022737"/>
    </source>
</evidence>
<dbReference type="SUPFAM" id="SSF48452">
    <property type="entry name" value="TPR-like"/>
    <property type="match status" value="1"/>
</dbReference>
<protein>
    <recommendedName>
        <fullName evidence="3">protein O-GlcNAc transferase</fullName>
        <ecNumber evidence="3">2.4.1.255</ecNumber>
    </recommendedName>
</protein>
<feature type="repeat" description="TPR" evidence="8">
    <location>
        <begin position="134"/>
        <end position="167"/>
    </location>
</feature>
<dbReference type="Gene3D" id="3.40.50.2000">
    <property type="entry name" value="Glycogen Phosphorylase B"/>
    <property type="match status" value="1"/>
</dbReference>
<dbReference type="EC" id="2.4.1.255" evidence="3"/>
<reference evidence="11" key="1">
    <citation type="submission" date="2021-02" db="EMBL/GenBank/DDBJ databases">
        <title>The CRISPR/cas machinery reduction and long-range gene transfer in the hot spring cyanobacterium Synechococcus.</title>
        <authorList>
            <person name="Dvorak P."/>
            <person name="Jahodarova E."/>
            <person name="Hasler P."/>
            <person name="Poulickova A."/>
        </authorList>
    </citation>
    <scope>NUCLEOTIDE SEQUENCE</scope>
    <source>
        <strain evidence="11">Rupite</strain>
    </source>
</reference>
<keyword evidence="6" id="KW-0677">Repeat</keyword>
<dbReference type="Pfam" id="PF14559">
    <property type="entry name" value="TPR_19"/>
    <property type="match status" value="2"/>
</dbReference>
<proteinExistence type="inferred from homology"/>
<comment type="caution">
    <text evidence="11">The sequence shown here is derived from an EMBL/GenBank/DDBJ whole genome shotgun (WGS) entry which is preliminary data.</text>
</comment>
<evidence type="ECO:0000256" key="8">
    <source>
        <dbReference type="PROSITE-ProRule" id="PRU00339"/>
    </source>
</evidence>
<gene>
    <name evidence="11" type="ORF">JX360_15475</name>
</gene>
<feature type="repeat" description="TPR" evidence="8">
    <location>
        <begin position="66"/>
        <end position="99"/>
    </location>
</feature>
<dbReference type="Gene3D" id="3.40.50.11380">
    <property type="match status" value="1"/>
</dbReference>
<evidence type="ECO:0000256" key="4">
    <source>
        <dbReference type="ARBA" id="ARBA00022676"/>
    </source>
</evidence>
<evidence type="ECO:0000256" key="3">
    <source>
        <dbReference type="ARBA" id="ARBA00011970"/>
    </source>
</evidence>
<dbReference type="InterPro" id="IPR011990">
    <property type="entry name" value="TPR-like_helical_dom_sf"/>
</dbReference>
<evidence type="ECO:0000256" key="1">
    <source>
        <dbReference type="ARBA" id="ARBA00004922"/>
    </source>
</evidence>
<organism evidence="11 12">
    <name type="scientific">Thermostichus vulcanus str. 'Rupite'</name>
    <dbReference type="NCBI Taxonomy" id="2813851"/>
    <lineage>
        <taxon>Bacteria</taxon>
        <taxon>Bacillati</taxon>
        <taxon>Cyanobacteriota</taxon>
        <taxon>Cyanophyceae</taxon>
        <taxon>Thermostichales</taxon>
        <taxon>Thermostichaceae</taxon>
        <taxon>Thermostichus</taxon>
    </lineage>
</organism>
<name>A0ABT0CET4_THEVL</name>
<keyword evidence="12" id="KW-1185">Reference proteome</keyword>
<accession>A0ABT0CET4</accession>
<evidence type="ECO:0000256" key="9">
    <source>
        <dbReference type="SAM" id="MobiDB-lite"/>
    </source>
</evidence>
<dbReference type="Gene3D" id="1.25.40.10">
    <property type="entry name" value="Tetratricopeptide repeat domain"/>
    <property type="match status" value="2"/>
</dbReference>
<dbReference type="SMART" id="SM00028">
    <property type="entry name" value="TPR"/>
    <property type="match status" value="5"/>
</dbReference>
<comment type="pathway">
    <text evidence="1">Protein modification; protein glycosylation.</text>
</comment>
<evidence type="ECO:0000313" key="11">
    <source>
        <dbReference type="EMBL" id="MCJ2544288.1"/>
    </source>
</evidence>
<comment type="similarity">
    <text evidence="2">Belongs to the glycosyltransferase 41 family. O-GlcNAc transferase subfamily.</text>
</comment>
<evidence type="ECO:0000256" key="5">
    <source>
        <dbReference type="ARBA" id="ARBA00022679"/>
    </source>
</evidence>
<sequence length="664" mass="74514">MAAKEGKGFGKSPDPKGSPSLSRVLRTSRSQIESVLARAVQHHQAGQLLQAIPLYEWILEKCPNHPEVLHLLGVCRQQQGSLDSAIQLIRRALTQQPQFPDAHFNLGIALKQAGRLTEAETHFRQALKQGGPDPEVLYQLGLVLRQQGQLEAARDPLAQALALQPEFADAAYTLAIVLRDCGQETEAAQLFEQLWQRDPADLAAGLGWCVSQLPLVYETEDQIWTAREQYRQALLRVKGTLEPLLRDPRLRERAAAGIGSVQPFFLPYQGQNDRDLQQMYGSLIHGVMAARYPHPPTPKPRSPDKLRVGIVSGLFRDHSVWKILTRGWVEALDRSQFALYGFHTSDIEDEITQALPQRLDGFVSGSRSFEDWQTQIRSAQLDVILYPEVGIDPMAARLATLRLAPVQALSWGHPQTSGLPSLDVFLSSEGMEPADGASHYCEQMLPLPGIGTYYVPVETAPASVNWESWGVDPDKVLYLCAQSLFKYLPQYDCVFPRIAVAVKDCQFLFLRGRFSQGIRERFWQRMRRAFQAYGLAAEEYVLLLPELSPPEYAAYNALGDIYLDSIGWSGGNTTLEALPHGLPIVTLPGSLMRGRHTYAILQQLGIQETIAHGLEEYIQMASRLGLDEQWRKQMGQQVEARQECVYRDPAPIRALEQWLLRLKC</sequence>
<evidence type="ECO:0000256" key="7">
    <source>
        <dbReference type="ARBA" id="ARBA00022803"/>
    </source>
</evidence>